<sequence>MAAVLPPPLAPPPSDVLPSYTRRDPRISNAPTAAPTAREQRRHTRHLVKNGRNWLTLSFQSPANDSGDPELPHFSQTTPISGSVHLRLPGEAVVRSVSVSVIGELSSPTHYVRFLTVTRQLFVSDASDLDRSLPDPPDIFEGKLSGEHVWPFSIQLPKGVSILFGTSISARHNFRLPPTLTNAMSKARIQYKLVVRVKKGILSTDNRLTADFVYTPLLRPAQPSILRQIACLENQPLIGPDGDPDGWRCLRPLTLRGKIFNARSIEATCVKVAYQVSLFLFNAKLSIARPVCYTRGTTIPLVLSISSSDTQALDLLSLPSAPTCQLMRHATFSMHVDSTSLEVISSNSREWFPEVIGTAVWRQAFEDTGNSPHRRILHGDIVIPADTPPSCNIVNFHLQYTITLVDIKAVAFTPSAESRRTPMHSELVPIVTVPAPGPLEASSLPPMYESVSA</sequence>
<evidence type="ECO:0000313" key="2">
    <source>
        <dbReference type="EMBL" id="KAH8100788.1"/>
    </source>
</evidence>
<feature type="compositionally biased region" description="Pro residues" evidence="1">
    <location>
        <begin position="1"/>
        <end position="15"/>
    </location>
</feature>
<protein>
    <recommendedName>
        <fullName evidence="4">Arrestin-like N-terminal domain-containing protein</fullName>
    </recommendedName>
</protein>
<dbReference type="Gene3D" id="2.60.40.640">
    <property type="match status" value="1"/>
</dbReference>
<comment type="caution">
    <text evidence="2">The sequence shown here is derived from an EMBL/GenBank/DDBJ whole genome shotgun (WGS) entry which is preliminary data.</text>
</comment>
<evidence type="ECO:0000313" key="3">
    <source>
        <dbReference type="Proteomes" id="UP000813824"/>
    </source>
</evidence>
<dbReference type="Proteomes" id="UP000813824">
    <property type="component" value="Unassembled WGS sequence"/>
</dbReference>
<gene>
    <name evidence="2" type="ORF">BXZ70DRAFT_1064411</name>
</gene>
<evidence type="ECO:0000256" key="1">
    <source>
        <dbReference type="SAM" id="MobiDB-lite"/>
    </source>
</evidence>
<dbReference type="OrthoDB" id="3261578at2759"/>
<keyword evidence="3" id="KW-1185">Reference proteome</keyword>
<evidence type="ECO:0008006" key="4">
    <source>
        <dbReference type="Google" id="ProtNLM"/>
    </source>
</evidence>
<organism evidence="2 3">
    <name type="scientific">Cristinia sonorae</name>
    <dbReference type="NCBI Taxonomy" id="1940300"/>
    <lineage>
        <taxon>Eukaryota</taxon>
        <taxon>Fungi</taxon>
        <taxon>Dikarya</taxon>
        <taxon>Basidiomycota</taxon>
        <taxon>Agaricomycotina</taxon>
        <taxon>Agaricomycetes</taxon>
        <taxon>Agaricomycetidae</taxon>
        <taxon>Agaricales</taxon>
        <taxon>Pleurotineae</taxon>
        <taxon>Stephanosporaceae</taxon>
        <taxon>Cristinia</taxon>
    </lineage>
</organism>
<proteinExistence type="predicted"/>
<name>A0A8K0UNR3_9AGAR</name>
<dbReference type="EMBL" id="JAEVFJ010000014">
    <property type="protein sequence ID" value="KAH8100788.1"/>
    <property type="molecule type" value="Genomic_DNA"/>
</dbReference>
<reference evidence="2" key="1">
    <citation type="journal article" date="2021" name="New Phytol.">
        <title>Evolutionary innovations through gain and loss of genes in the ectomycorrhizal Boletales.</title>
        <authorList>
            <person name="Wu G."/>
            <person name="Miyauchi S."/>
            <person name="Morin E."/>
            <person name="Kuo A."/>
            <person name="Drula E."/>
            <person name="Varga T."/>
            <person name="Kohler A."/>
            <person name="Feng B."/>
            <person name="Cao Y."/>
            <person name="Lipzen A."/>
            <person name="Daum C."/>
            <person name="Hundley H."/>
            <person name="Pangilinan J."/>
            <person name="Johnson J."/>
            <person name="Barry K."/>
            <person name="LaButti K."/>
            <person name="Ng V."/>
            <person name="Ahrendt S."/>
            <person name="Min B."/>
            <person name="Choi I.G."/>
            <person name="Park H."/>
            <person name="Plett J.M."/>
            <person name="Magnuson J."/>
            <person name="Spatafora J.W."/>
            <person name="Nagy L.G."/>
            <person name="Henrissat B."/>
            <person name="Grigoriev I.V."/>
            <person name="Yang Z.L."/>
            <person name="Xu J."/>
            <person name="Martin F.M."/>
        </authorList>
    </citation>
    <scope>NUCLEOTIDE SEQUENCE</scope>
    <source>
        <strain evidence="2">KKN 215</strain>
    </source>
</reference>
<feature type="region of interest" description="Disordered" evidence="1">
    <location>
        <begin position="1"/>
        <end position="43"/>
    </location>
</feature>
<dbReference type="InterPro" id="IPR014752">
    <property type="entry name" value="Arrestin-like_C"/>
</dbReference>
<dbReference type="AlphaFoldDB" id="A0A8K0UNR3"/>
<accession>A0A8K0UNR3</accession>